<feature type="compositionally biased region" description="Basic and acidic residues" evidence="1">
    <location>
        <begin position="28"/>
        <end position="49"/>
    </location>
</feature>
<organism evidence="2">
    <name type="scientific">Tabanus bromius</name>
    <name type="common">Band-eyed brown horse fly</name>
    <dbReference type="NCBI Taxonomy" id="304241"/>
    <lineage>
        <taxon>Eukaryota</taxon>
        <taxon>Metazoa</taxon>
        <taxon>Ecdysozoa</taxon>
        <taxon>Arthropoda</taxon>
        <taxon>Hexapoda</taxon>
        <taxon>Insecta</taxon>
        <taxon>Pterygota</taxon>
        <taxon>Neoptera</taxon>
        <taxon>Endopterygota</taxon>
        <taxon>Diptera</taxon>
        <taxon>Brachycera</taxon>
        <taxon>Tabanomorpha</taxon>
        <taxon>Tabanoidea</taxon>
        <taxon>Tabanidae</taxon>
        <taxon>Tabanus</taxon>
    </lineage>
</organism>
<feature type="region of interest" description="Disordered" evidence="1">
    <location>
        <begin position="199"/>
        <end position="219"/>
    </location>
</feature>
<feature type="compositionally biased region" description="Polar residues" evidence="1">
    <location>
        <begin position="69"/>
        <end position="80"/>
    </location>
</feature>
<dbReference type="AlphaFoldDB" id="A0A0K8TKV7"/>
<dbReference type="GO" id="GO:0007007">
    <property type="term" value="P:inner mitochondrial membrane organization"/>
    <property type="evidence" value="ECO:0007669"/>
    <property type="project" value="TreeGrafter"/>
</dbReference>
<feature type="region of interest" description="Disordered" evidence="1">
    <location>
        <begin position="1"/>
        <end position="86"/>
    </location>
</feature>
<evidence type="ECO:0000256" key="1">
    <source>
        <dbReference type="SAM" id="MobiDB-lite"/>
    </source>
</evidence>
<name>A0A0K8TKV7_TABBR</name>
<dbReference type="InterPro" id="IPR052632">
    <property type="entry name" value="MICOS_subunit_Mic19"/>
</dbReference>
<protein>
    <submittedName>
        <fullName evidence="2">Putative head-elevated expression protein</fullName>
    </submittedName>
</protein>
<dbReference type="GO" id="GO:0061617">
    <property type="term" value="C:MICOS complex"/>
    <property type="evidence" value="ECO:0007669"/>
    <property type="project" value="TreeGrafter"/>
</dbReference>
<dbReference type="PROSITE" id="PS51808">
    <property type="entry name" value="CHCH"/>
    <property type="match status" value="1"/>
</dbReference>
<feature type="compositionally biased region" description="Polar residues" evidence="1">
    <location>
        <begin position="1"/>
        <end position="16"/>
    </location>
</feature>
<sequence length="219" mass="24135">MGASQSGQKRTVTLQNPYPEGVISVSEDVVHRLRGNARERAAERQEQQKHAQAAAPAPPPPTAALEKSTAPSSIPSSHGNTPVYPPPNVIFVEPTITAMDVRRQKEAELTQNDVYWKKRLNQLEQTLNKTNAIMEKEYSAAMEDVRKSFQNAPATHQLPPCQDLKAQLIACYRAHPGEILRCSEEVAAFTNCVSENRVKKLDQSNADGGNKTKPADVKK</sequence>
<accession>A0A0K8TKV7</accession>
<dbReference type="EMBL" id="GDAI01002639">
    <property type="protein sequence ID" value="JAI14964.1"/>
    <property type="molecule type" value="mRNA"/>
</dbReference>
<dbReference type="PANTHER" id="PTHR21588">
    <property type="entry name" value="COILED-COIL-HELIX-COILED-COIL-HELIX DOMAIN CONTAINING 6"/>
    <property type="match status" value="1"/>
</dbReference>
<reference evidence="2" key="1">
    <citation type="journal article" date="2015" name="Insect Biochem. Mol. Biol.">
        <title>An insight into the sialome of the horse fly, Tabanus bromius.</title>
        <authorList>
            <person name="Ribeiro J.M."/>
            <person name="Kazimirova M."/>
            <person name="Takac P."/>
            <person name="Andersen J.F."/>
            <person name="Francischetti I.M."/>
        </authorList>
    </citation>
    <scope>NUCLEOTIDE SEQUENCE</scope>
</reference>
<evidence type="ECO:0000313" key="2">
    <source>
        <dbReference type="EMBL" id="JAI14964.1"/>
    </source>
</evidence>
<proteinExistence type="evidence at transcript level"/>
<dbReference type="PANTHER" id="PTHR21588:SF18">
    <property type="entry name" value="MICOS COMPLEX SUBUNIT MIC19"/>
    <property type="match status" value="1"/>
</dbReference>